<evidence type="ECO:0000256" key="1">
    <source>
        <dbReference type="SAM" id="Phobius"/>
    </source>
</evidence>
<accession>A0A397V534</accession>
<comment type="caution">
    <text evidence="2">The sequence shown here is derived from an EMBL/GenBank/DDBJ whole genome shotgun (WGS) entry which is preliminary data.</text>
</comment>
<dbReference type="AlphaFoldDB" id="A0A397V534"/>
<sequence length="118" mass="12832">MGCQGGGSPRGAQLCRCTFFKIKGLRCEIGGASSVASLFENAVIFLCLKLGSKIKLLMPSLMNLVLSCLFSDIIVIDSSSLMIGFIASSRYHWFGNFCCWWVVIFVVGVDFIICVMSG</sequence>
<gene>
    <name evidence="2" type="ORF">C2G38_2187071</name>
</gene>
<reference evidence="2 3" key="1">
    <citation type="submission" date="2018-06" db="EMBL/GenBank/DDBJ databases">
        <title>Comparative genomics reveals the genomic features of Rhizophagus irregularis, R. cerebriforme, R. diaphanum and Gigaspora rosea, and their symbiotic lifestyle signature.</title>
        <authorList>
            <person name="Morin E."/>
            <person name="San Clemente H."/>
            <person name="Chen E.C.H."/>
            <person name="De La Providencia I."/>
            <person name="Hainaut M."/>
            <person name="Kuo A."/>
            <person name="Kohler A."/>
            <person name="Murat C."/>
            <person name="Tang N."/>
            <person name="Roy S."/>
            <person name="Loubradou J."/>
            <person name="Henrissat B."/>
            <person name="Grigoriev I.V."/>
            <person name="Corradi N."/>
            <person name="Roux C."/>
            <person name="Martin F.M."/>
        </authorList>
    </citation>
    <scope>NUCLEOTIDE SEQUENCE [LARGE SCALE GENOMIC DNA]</scope>
    <source>
        <strain evidence="2 3">DAOM 194757</strain>
    </source>
</reference>
<keyword evidence="1" id="KW-0812">Transmembrane</keyword>
<feature type="transmembrane region" description="Helical" evidence="1">
    <location>
        <begin position="60"/>
        <end position="87"/>
    </location>
</feature>
<feature type="transmembrane region" description="Helical" evidence="1">
    <location>
        <begin position="29"/>
        <end position="48"/>
    </location>
</feature>
<protein>
    <submittedName>
        <fullName evidence="2">Uncharacterized protein</fullName>
    </submittedName>
</protein>
<name>A0A397V534_9GLOM</name>
<organism evidence="2 3">
    <name type="scientific">Gigaspora rosea</name>
    <dbReference type="NCBI Taxonomy" id="44941"/>
    <lineage>
        <taxon>Eukaryota</taxon>
        <taxon>Fungi</taxon>
        <taxon>Fungi incertae sedis</taxon>
        <taxon>Mucoromycota</taxon>
        <taxon>Glomeromycotina</taxon>
        <taxon>Glomeromycetes</taxon>
        <taxon>Diversisporales</taxon>
        <taxon>Gigasporaceae</taxon>
        <taxon>Gigaspora</taxon>
    </lineage>
</organism>
<dbReference type="EMBL" id="QKWP01000600">
    <property type="protein sequence ID" value="RIB17525.1"/>
    <property type="molecule type" value="Genomic_DNA"/>
</dbReference>
<evidence type="ECO:0000313" key="3">
    <source>
        <dbReference type="Proteomes" id="UP000266673"/>
    </source>
</evidence>
<evidence type="ECO:0000313" key="2">
    <source>
        <dbReference type="EMBL" id="RIB17525.1"/>
    </source>
</evidence>
<proteinExistence type="predicted"/>
<feature type="transmembrane region" description="Helical" evidence="1">
    <location>
        <begin position="93"/>
        <end position="116"/>
    </location>
</feature>
<dbReference type="Proteomes" id="UP000266673">
    <property type="component" value="Unassembled WGS sequence"/>
</dbReference>
<keyword evidence="3" id="KW-1185">Reference proteome</keyword>
<keyword evidence="1" id="KW-0472">Membrane</keyword>
<keyword evidence="1" id="KW-1133">Transmembrane helix</keyword>